<keyword evidence="1" id="KW-0808">Transferase</keyword>
<dbReference type="AlphaFoldDB" id="A0AAD6VF70"/>
<comment type="caution">
    <text evidence="6">The sequence shown here is derived from an EMBL/GenBank/DDBJ whole genome shotgun (WGS) entry which is preliminary data.</text>
</comment>
<keyword evidence="3 6" id="KW-0418">Kinase</keyword>
<evidence type="ECO:0000313" key="7">
    <source>
        <dbReference type="Proteomes" id="UP001219525"/>
    </source>
</evidence>
<organism evidence="6 7">
    <name type="scientific">Mycena pura</name>
    <dbReference type="NCBI Taxonomy" id="153505"/>
    <lineage>
        <taxon>Eukaryota</taxon>
        <taxon>Fungi</taxon>
        <taxon>Dikarya</taxon>
        <taxon>Basidiomycota</taxon>
        <taxon>Agaricomycotina</taxon>
        <taxon>Agaricomycetes</taxon>
        <taxon>Agaricomycetidae</taxon>
        <taxon>Agaricales</taxon>
        <taxon>Marasmiineae</taxon>
        <taxon>Mycenaceae</taxon>
        <taxon>Mycena</taxon>
    </lineage>
</organism>
<evidence type="ECO:0000256" key="2">
    <source>
        <dbReference type="ARBA" id="ARBA00022741"/>
    </source>
</evidence>
<dbReference type="InterPro" id="IPR051681">
    <property type="entry name" value="Ser/Thr_Kinases-Pseudokinases"/>
</dbReference>
<evidence type="ECO:0000256" key="4">
    <source>
        <dbReference type="ARBA" id="ARBA00022840"/>
    </source>
</evidence>
<reference evidence="6" key="1">
    <citation type="submission" date="2023-03" db="EMBL/GenBank/DDBJ databases">
        <title>Massive genome expansion in bonnet fungi (Mycena s.s.) driven by repeated elements and novel gene families across ecological guilds.</title>
        <authorList>
            <consortium name="Lawrence Berkeley National Laboratory"/>
            <person name="Harder C.B."/>
            <person name="Miyauchi S."/>
            <person name="Viragh M."/>
            <person name="Kuo A."/>
            <person name="Thoen E."/>
            <person name="Andreopoulos B."/>
            <person name="Lu D."/>
            <person name="Skrede I."/>
            <person name="Drula E."/>
            <person name="Henrissat B."/>
            <person name="Morin E."/>
            <person name="Kohler A."/>
            <person name="Barry K."/>
            <person name="LaButti K."/>
            <person name="Morin E."/>
            <person name="Salamov A."/>
            <person name="Lipzen A."/>
            <person name="Mereny Z."/>
            <person name="Hegedus B."/>
            <person name="Baldrian P."/>
            <person name="Stursova M."/>
            <person name="Weitz H."/>
            <person name="Taylor A."/>
            <person name="Grigoriev I.V."/>
            <person name="Nagy L.G."/>
            <person name="Martin F."/>
            <person name="Kauserud H."/>
        </authorList>
    </citation>
    <scope>NUCLEOTIDE SEQUENCE</scope>
    <source>
        <strain evidence="6">9144</strain>
    </source>
</reference>
<dbReference type="GO" id="GO:0005524">
    <property type="term" value="F:ATP binding"/>
    <property type="evidence" value="ECO:0007669"/>
    <property type="project" value="UniProtKB-KW"/>
</dbReference>
<dbReference type="PANTHER" id="PTHR44329:SF288">
    <property type="entry name" value="MITOGEN-ACTIVATED PROTEIN KINASE KINASE KINASE 20"/>
    <property type="match status" value="1"/>
</dbReference>
<dbReference type="Gene3D" id="1.10.510.10">
    <property type="entry name" value="Transferase(Phosphotransferase) domain 1"/>
    <property type="match status" value="1"/>
</dbReference>
<dbReference type="CDD" id="cd00180">
    <property type="entry name" value="PKc"/>
    <property type="match status" value="1"/>
</dbReference>
<dbReference type="EMBL" id="JARJCW010000035">
    <property type="protein sequence ID" value="KAJ7208010.1"/>
    <property type="molecule type" value="Genomic_DNA"/>
</dbReference>
<dbReference type="GO" id="GO:0004674">
    <property type="term" value="F:protein serine/threonine kinase activity"/>
    <property type="evidence" value="ECO:0007669"/>
    <property type="project" value="TreeGrafter"/>
</dbReference>
<feature type="non-terminal residue" evidence="6">
    <location>
        <position position="1"/>
    </location>
</feature>
<name>A0AAD6VF70_9AGAR</name>
<keyword evidence="4" id="KW-0067">ATP-binding</keyword>
<dbReference type="Pfam" id="PF07714">
    <property type="entry name" value="PK_Tyr_Ser-Thr"/>
    <property type="match status" value="1"/>
</dbReference>
<keyword evidence="2" id="KW-0547">Nucleotide-binding</keyword>
<feature type="domain" description="Protein kinase" evidence="5">
    <location>
        <begin position="1"/>
        <end position="131"/>
    </location>
</feature>
<dbReference type="InterPro" id="IPR001245">
    <property type="entry name" value="Ser-Thr/Tyr_kinase_cat_dom"/>
</dbReference>
<accession>A0AAD6VF70</accession>
<gene>
    <name evidence="6" type="ORF">GGX14DRAFT_326961</name>
</gene>
<evidence type="ECO:0000256" key="1">
    <source>
        <dbReference type="ARBA" id="ARBA00022679"/>
    </source>
</evidence>
<protein>
    <submittedName>
        <fullName evidence="6">Kinase-like domain-containing protein</fullName>
    </submittedName>
</protein>
<evidence type="ECO:0000259" key="5">
    <source>
        <dbReference type="PROSITE" id="PS50011"/>
    </source>
</evidence>
<dbReference type="PROSITE" id="PS50011">
    <property type="entry name" value="PROTEIN_KINASE_DOM"/>
    <property type="match status" value="1"/>
</dbReference>
<evidence type="ECO:0000256" key="3">
    <source>
        <dbReference type="ARBA" id="ARBA00022777"/>
    </source>
</evidence>
<evidence type="ECO:0000313" key="6">
    <source>
        <dbReference type="EMBL" id="KAJ7208010.1"/>
    </source>
</evidence>
<dbReference type="InterPro" id="IPR000719">
    <property type="entry name" value="Prot_kinase_dom"/>
</dbReference>
<proteinExistence type="predicted"/>
<sequence length="131" mass="14274">IARGTWSGVPVAVKVLTKQAEASTLHGLAELWTSLRHAHVLQTFGVSPLDADPLYTVTQFQPAGNVLTFLNQNPHVDRAKILFLQVYDVVVGMEYLHARNIVHGSLKPNNILINADGGACISDYGMIQVQT</sequence>
<dbReference type="Proteomes" id="UP001219525">
    <property type="component" value="Unassembled WGS sequence"/>
</dbReference>
<keyword evidence="7" id="KW-1185">Reference proteome</keyword>
<dbReference type="SUPFAM" id="SSF56112">
    <property type="entry name" value="Protein kinase-like (PK-like)"/>
    <property type="match status" value="1"/>
</dbReference>
<feature type="non-terminal residue" evidence="6">
    <location>
        <position position="131"/>
    </location>
</feature>
<dbReference type="PANTHER" id="PTHR44329">
    <property type="entry name" value="SERINE/THREONINE-PROTEIN KINASE TNNI3K-RELATED"/>
    <property type="match status" value="1"/>
</dbReference>
<dbReference type="InterPro" id="IPR011009">
    <property type="entry name" value="Kinase-like_dom_sf"/>
</dbReference>